<dbReference type="RefSeq" id="WP_221573370.1">
    <property type="nucleotide sequence ID" value="NZ_JAIGNK010000002.1"/>
</dbReference>
<evidence type="ECO:0000313" key="4">
    <source>
        <dbReference type="Proteomes" id="UP000783253"/>
    </source>
</evidence>
<accession>A0ABS7J0V7</accession>
<comment type="caution">
    <text evidence="3">The sequence shown here is derived from an EMBL/GenBank/DDBJ whole genome shotgun (WGS) entry which is preliminary data.</text>
</comment>
<protein>
    <submittedName>
        <fullName evidence="3">GldG family protein</fullName>
    </submittedName>
</protein>
<feature type="domain" description="ABC-type uncharacterised transport system" evidence="2">
    <location>
        <begin position="39"/>
        <end position="163"/>
    </location>
</feature>
<name>A0ABS7J0V7_9SPHN</name>
<gene>
    <name evidence="3" type="ORF">K3152_06850</name>
</gene>
<dbReference type="Proteomes" id="UP000783253">
    <property type="component" value="Unassembled WGS sequence"/>
</dbReference>
<organism evidence="3 4">
    <name type="scientific">Qipengyuania polymorpha</name>
    <dbReference type="NCBI Taxonomy" id="2867234"/>
    <lineage>
        <taxon>Bacteria</taxon>
        <taxon>Pseudomonadati</taxon>
        <taxon>Pseudomonadota</taxon>
        <taxon>Alphaproteobacteria</taxon>
        <taxon>Sphingomonadales</taxon>
        <taxon>Erythrobacteraceae</taxon>
        <taxon>Qipengyuania</taxon>
    </lineage>
</organism>
<evidence type="ECO:0000259" key="2">
    <source>
        <dbReference type="Pfam" id="PF09822"/>
    </source>
</evidence>
<sequence>MPLRPSNSLLLAASLALLAACNGSTEPEQPEVAEVQVAKPKLGLFTTLPIYWGEAGDITEMLNNEAEPDWVRTELETKFEIVPLDTLEPEALEGLDRVLLAQPRPLAPSENVSFDQYLANGGRAVILADPMLTRHSEFGIGDRRRPQDVVLLSPIFQRLGVELLFDEEQPQGDRVLRQSGVDFPVNLAGRFEDRDTGEPSRRCTALEDGLIAQCVNGEGEAYLYADAALLDWEGDEQVPEARKTALWKLLDPLVPLAAR</sequence>
<feature type="chain" id="PRO_5045600692" evidence="1">
    <location>
        <begin position="20"/>
        <end position="259"/>
    </location>
</feature>
<proteinExistence type="predicted"/>
<keyword evidence="4" id="KW-1185">Reference proteome</keyword>
<reference evidence="3 4" key="1">
    <citation type="submission" date="2021-08" db="EMBL/GenBank/DDBJ databases">
        <title>Comparative Genomics Analysis of the Genus Qipengyuania Reveals Extensive Genetic Diversity and Metabolic Versatility, Including the Description of Fifteen Novel Species.</title>
        <authorList>
            <person name="Liu Y."/>
        </authorList>
    </citation>
    <scope>NUCLEOTIDE SEQUENCE [LARGE SCALE GENOMIC DNA]</scope>
    <source>
        <strain evidence="3 4">1NDH17</strain>
    </source>
</reference>
<evidence type="ECO:0000256" key="1">
    <source>
        <dbReference type="SAM" id="SignalP"/>
    </source>
</evidence>
<dbReference type="EMBL" id="JAIGNK010000002">
    <property type="protein sequence ID" value="MBX7457960.1"/>
    <property type="molecule type" value="Genomic_DNA"/>
</dbReference>
<dbReference type="InterPro" id="IPR019196">
    <property type="entry name" value="ABC_transp_unknown"/>
</dbReference>
<dbReference type="Pfam" id="PF09822">
    <property type="entry name" value="ABC_transp_aux"/>
    <property type="match status" value="1"/>
</dbReference>
<evidence type="ECO:0000313" key="3">
    <source>
        <dbReference type="EMBL" id="MBX7457960.1"/>
    </source>
</evidence>
<dbReference type="PROSITE" id="PS51257">
    <property type="entry name" value="PROKAR_LIPOPROTEIN"/>
    <property type="match status" value="1"/>
</dbReference>
<keyword evidence="1" id="KW-0732">Signal</keyword>
<feature type="signal peptide" evidence="1">
    <location>
        <begin position="1"/>
        <end position="19"/>
    </location>
</feature>